<organism evidence="1 2">
    <name type="scientific">Chitinimonas taiwanensis DSM 18899</name>
    <dbReference type="NCBI Taxonomy" id="1121279"/>
    <lineage>
        <taxon>Bacteria</taxon>
        <taxon>Pseudomonadati</taxon>
        <taxon>Pseudomonadota</taxon>
        <taxon>Betaproteobacteria</taxon>
        <taxon>Neisseriales</taxon>
        <taxon>Chitinibacteraceae</taxon>
        <taxon>Chitinimonas</taxon>
    </lineage>
</organism>
<accession>A0A1K2H9P7</accession>
<protein>
    <recommendedName>
        <fullName evidence="3">Patatin-like phospholipase</fullName>
    </recommendedName>
</protein>
<gene>
    <name evidence="1" type="ORF">SAMN02745887_00870</name>
</gene>
<name>A0A1K2H9P7_9NEIS</name>
<dbReference type="OrthoDB" id="8586159at2"/>
<keyword evidence="2" id="KW-1185">Reference proteome</keyword>
<dbReference type="Proteomes" id="UP000186513">
    <property type="component" value="Unassembled WGS sequence"/>
</dbReference>
<proteinExistence type="predicted"/>
<dbReference type="RefSeq" id="WP_072427415.1">
    <property type="nucleotide sequence ID" value="NZ_FPKR01000003.1"/>
</dbReference>
<dbReference type="STRING" id="1121279.SAMN02745887_00870"/>
<evidence type="ECO:0000313" key="1">
    <source>
        <dbReference type="EMBL" id="SFZ73519.1"/>
    </source>
</evidence>
<reference evidence="1 2" key="1">
    <citation type="submission" date="2016-11" db="EMBL/GenBank/DDBJ databases">
        <authorList>
            <person name="Jaros S."/>
            <person name="Januszkiewicz K."/>
            <person name="Wedrychowicz H."/>
        </authorList>
    </citation>
    <scope>NUCLEOTIDE SEQUENCE [LARGE SCALE GENOMIC DNA]</scope>
    <source>
        <strain evidence="1 2">DSM 18899</strain>
    </source>
</reference>
<sequence>MSLSPDIHIPHGPALIWRAGLQARARIATQGLQPADIALLPGAAGGPKALALTGLDQAIFGDWLQRAPRQRQLLGSSIGAWRFVCAMQADPARALGNLAERYTAETYAPGVTAAEVAQALRQMLADLFQAEPAQLLDHPHYHLTLTAVRARGPLASERSALQLAGVLALASANLLSRRLYASGWQRIWFSDPRQPAPALSADFPTTVVPLRDDNLLDALHATAAIPLVVEGVRNPRHAPPGQYRDGGLIDYHLDLPYPQLDGLVLYPHFYAHIVPGWFDKRLPWRQPKPHRLDNVLLVAPSADFVARLPQGKIPDRDDFRRFDDATRQRYWRQVRSETQRLGDEFLATVDSGQLHDRLQSF</sequence>
<evidence type="ECO:0000313" key="2">
    <source>
        <dbReference type="Proteomes" id="UP000186513"/>
    </source>
</evidence>
<dbReference type="SUPFAM" id="SSF52151">
    <property type="entry name" value="FabD/lysophospholipase-like"/>
    <property type="match status" value="1"/>
</dbReference>
<dbReference type="InterPro" id="IPR016035">
    <property type="entry name" value="Acyl_Trfase/lysoPLipase"/>
</dbReference>
<dbReference type="AlphaFoldDB" id="A0A1K2H9P7"/>
<evidence type="ECO:0008006" key="3">
    <source>
        <dbReference type="Google" id="ProtNLM"/>
    </source>
</evidence>
<dbReference type="EMBL" id="FPKR01000003">
    <property type="protein sequence ID" value="SFZ73519.1"/>
    <property type="molecule type" value="Genomic_DNA"/>
</dbReference>